<evidence type="ECO:0000256" key="8">
    <source>
        <dbReference type="ARBA" id="ARBA00023136"/>
    </source>
</evidence>
<reference evidence="13 14" key="1">
    <citation type="submission" date="2024-05" db="EMBL/GenBank/DDBJ databases">
        <authorList>
            <person name="Liu Q."/>
            <person name="Xin Y.-H."/>
        </authorList>
    </citation>
    <scope>NUCLEOTIDE SEQUENCE [LARGE SCALE GENOMIC DNA]</scope>
    <source>
        <strain evidence="13 14">CGMCC 1.15349</strain>
    </source>
</reference>
<protein>
    <recommendedName>
        <fullName evidence="12">Fluoride-specific ion channel FluC</fullName>
    </recommendedName>
</protein>
<dbReference type="PANTHER" id="PTHR28259">
    <property type="entry name" value="FLUORIDE EXPORT PROTEIN 1-RELATED"/>
    <property type="match status" value="1"/>
</dbReference>
<evidence type="ECO:0000256" key="6">
    <source>
        <dbReference type="ARBA" id="ARBA00023053"/>
    </source>
</evidence>
<dbReference type="PANTHER" id="PTHR28259:SF1">
    <property type="entry name" value="FLUORIDE EXPORT PROTEIN 1-RELATED"/>
    <property type="match status" value="1"/>
</dbReference>
<feature type="transmembrane region" description="Helical" evidence="12">
    <location>
        <begin position="96"/>
        <end position="119"/>
    </location>
</feature>
<dbReference type="InterPro" id="IPR003691">
    <property type="entry name" value="FluC"/>
</dbReference>
<feature type="binding site" evidence="12">
    <location>
        <position position="77"/>
    </location>
    <ligand>
        <name>Na(+)</name>
        <dbReference type="ChEBI" id="CHEBI:29101"/>
        <note>structural</note>
    </ligand>
</feature>
<feature type="binding site" evidence="12">
    <location>
        <position position="74"/>
    </location>
    <ligand>
        <name>Na(+)</name>
        <dbReference type="ChEBI" id="CHEBI:29101"/>
        <note>structural</note>
    </ligand>
</feature>
<evidence type="ECO:0000313" key="13">
    <source>
        <dbReference type="EMBL" id="MEN2785789.1"/>
    </source>
</evidence>
<dbReference type="EMBL" id="JBDIMF010000001">
    <property type="protein sequence ID" value="MEN2785789.1"/>
    <property type="molecule type" value="Genomic_DNA"/>
</dbReference>
<evidence type="ECO:0000256" key="5">
    <source>
        <dbReference type="ARBA" id="ARBA00022989"/>
    </source>
</evidence>
<keyword evidence="14" id="KW-1185">Reference proteome</keyword>
<comment type="function">
    <text evidence="12">Fluoride-specific ion channel. Important for reducing fluoride concentration in the cell, thus reducing its toxicity.</text>
</comment>
<evidence type="ECO:0000313" key="14">
    <source>
        <dbReference type="Proteomes" id="UP001404104"/>
    </source>
</evidence>
<keyword evidence="12" id="KW-0479">Metal-binding</keyword>
<feature type="transmembrane region" description="Helical" evidence="12">
    <location>
        <begin position="66"/>
        <end position="84"/>
    </location>
</feature>
<comment type="activity regulation">
    <text evidence="12">Na(+) is not transported, but it plays an essential structural role and its presence is essential for fluoride channel function.</text>
</comment>
<evidence type="ECO:0000256" key="7">
    <source>
        <dbReference type="ARBA" id="ARBA00023065"/>
    </source>
</evidence>
<sequence length="128" mass="12997">MYSLFLVMAGGAVGSGARYLTGRATLGAFGPAYPWGTLAVNLIGGLLMGALIGVLARSSASENWRLLLAVGALGGFTTFSAFSLDTVMMIERGALGTAALYVLISVIGSIAALFAGLMLTRSIFGTVA</sequence>
<keyword evidence="5 12" id="KW-1133">Transmembrane helix</keyword>
<evidence type="ECO:0000256" key="1">
    <source>
        <dbReference type="ARBA" id="ARBA00004651"/>
    </source>
</evidence>
<keyword evidence="7 12" id="KW-0406">Ion transport</keyword>
<evidence type="ECO:0000256" key="2">
    <source>
        <dbReference type="ARBA" id="ARBA00022475"/>
    </source>
</evidence>
<keyword evidence="6 12" id="KW-0915">Sodium</keyword>
<dbReference type="RefSeq" id="WP_345863406.1">
    <property type="nucleotide sequence ID" value="NZ_JBDIMF010000001.1"/>
</dbReference>
<evidence type="ECO:0000256" key="9">
    <source>
        <dbReference type="ARBA" id="ARBA00023303"/>
    </source>
</evidence>
<gene>
    <name evidence="12 13" type="primary">crcB</name>
    <name evidence="12" type="synonym">fluC</name>
    <name evidence="13" type="ORF">ABC969_05070</name>
</gene>
<keyword evidence="3" id="KW-0997">Cell inner membrane</keyword>
<keyword evidence="9 12" id="KW-0407">Ion channel</keyword>
<dbReference type="HAMAP" id="MF_00454">
    <property type="entry name" value="FluC"/>
    <property type="match status" value="1"/>
</dbReference>
<comment type="similarity">
    <text evidence="10 12">Belongs to the fluoride channel Fluc/FEX (TC 1.A.43) family.</text>
</comment>
<name>A0ABU9XPN6_9SPHN</name>
<evidence type="ECO:0000256" key="11">
    <source>
        <dbReference type="ARBA" id="ARBA00035585"/>
    </source>
</evidence>
<keyword evidence="2 12" id="KW-1003">Cell membrane</keyword>
<comment type="catalytic activity">
    <reaction evidence="11">
        <text>fluoride(in) = fluoride(out)</text>
        <dbReference type="Rhea" id="RHEA:76159"/>
        <dbReference type="ChEBI" id="CHEBI:17051"/>
    </reaction>
    <physiologicalReaction direction="left-to-right" evidence="11">
        <dbReference type="Rhea" id="RHEA:76160"/>
    </physiologicalReaction>
</comment>
<dbReference type="NCBIfam" id="TIGR00494">
    <property type="entry name" value="crcB"/>
    <property type="match status" value="1"/>
</dbReference>
<keyword evidence="4 12" id="KW-0812">Transmembrane</keyword>
<evidence type="ECO:0000256" key="4">
    <source>
        <dbReference type="ARBA" id="ARBA00022692"/>
    </source>
</evidence>
<comment type="caution">
    <text evidence="13">The sequence shown here is derived from an EMBL/GenBank/DDBJ whole genome shotgun (WGS) entry which is preliminary data.</text>
</comment>
<evidence type="ECO:0000256" key="12">
    <source>
        <dbReference type="HAMAP-Rule" id="MF_00454"/>
    </source>
</evidence>
<evidence type="ECO:0000256" key="10">
    <source>
        <dbReference type="ARBA" id="ARBA00035120"/>
    </source>
</evidence>
<comment type="subcellular location">
    <subcellularLocation>
        <location evidence="1 12">Cell membrane</location>
        <topology evidence="1 12">Multi-pass membrane protein</topology>
    </subcellularLocation>
</comment>
<accession>A0ABU9XPN6</accession>
<keyword evidence="12" id="KW-0813">Transport</keyword>
<proteinExistence type="inferred from homology"/>
<feature type="transmembrane region" description="Helical" evidence="12">
    <location>
        <begin position="32"/>
        <end position="54"/>
    </location>
</feature>
<keyword evidence="8 12" id="KW-0472">Membrane</keyword>
<dbReference type="Proteomes" id="UP001404104">
    <property type="component" value="Unassembled WGS sequence"/>
</dbReference>
<dbReference type="Pfam" id="PF02537">
    <property type="entry name" value="CRCB"/>
    <property type="match status" value="1"/>
</dbReference>
<organism evidence="13 14">
    <name type="scientific">Sphingomonas qilianensis</name>
    <dbReference type="NCBI Taxonomy" id="1736690"/>
    <lineage>
        <taxon>Bacteria</taxon>
        <taxon>Pseudomonadati</taxon>
        <taxon>Pseudomonadota</taxon>
        <taxon>Alphaproteobacteria</taxon>
        <taxon>Sphingomonadales</taxon>
        <taxon>Sphingomonadaceae</taxon>
        <taxon>Sphingomonas</taxon>
    </lineage>
</organism>
<dbReference type="NCBIfam" id="NF010791">
    <property type="entry name" value="PRK14195.1"/>
    <property type="match status" value="1"/>
</dbReference>
<evidence type="ECO:0000256" key="3">
    <source>
        <dbReference type="ARBA" id="ARBA00022519"/>
    </source>
</evidence>